<dbReference type="Pfam" id="PF07804">
    <property type="entry name" value="HipA_C"/>
    <property type="match status" value="1"/>
</dbReference>
<sequence>MVFNIIVSSNDDHLCNRCFVRDPRLPGWRLSPLYDVLPRPGVFSER</sequence>
<gene>
    <name evidence="4" type="ORF">E6O51_14120</name>
</gene>
<feature type="domain" description="HipA-like C-terminal" evidence="3">
    <location>
        <begin position="1"/>
        <end position="39"/>
    </location>
</feature>
<name>A0A4S4API1_9RHOO</name>
<dbReference type="InterPro" id="IPR012893">
    <property type="entry name" value="HipA-like_C"/>
</dbReference>
<evidence type="ECO:0000313" key="4">
    <source>
        <dbReference type="EMBL" id="THF60340.1"/>
    </source>
</evidence>
<comment type="caution">
    <text evidence="4">The sequence shown here is derived from an EMBL/GenBank/DDBJ whole genome shotgun (WGS) entry which is preliminary data.</text>
</comment>
<keyword evidence="5" id="KW-1185">Reference proteome</keyword>
<dbReference type="GO" id="GO:0016301">
    <property type="term" value="F:kinase activity"/>
    <property type="evidence" value="ECO:0007669"/>
    <property type="project" value="UniProtKB-KW"/>
</dbReference>
<dbReference type="Proteomes" id="UP000307956">
    <property type="component" value="Unassembled WGS sequence"/>
</dbReference>
<organism evidence="4 5">
    <name type="scientific">Pseudothauera rhizosphaerae</name>
    <dbReference type="NCBI Taxonomy" id="2565932"/>
    <lineage>
        <taxon>Bacteria</taxon>
        <taxon>Pseudomonadati</taxon>
        <taxon>Pseudomonadota</taxon>
        <taxon>Betaproteobacteria</taxon>
        <taxon>Rhodocyclales</taxon>
        <taxon>Zoogloeaceae</taxon>
        <taxon>Pseudothauera</taxon>
    </lineage>
</organism>
<reference evidence="4 5" key="1">
    <citation type="submission" date="2019-04" db="EMBL/GenBank/DDBJ databases">
        <title>Azoarcus rhizosphaerae sp. nov. isolated from rhizosphere of Ficus religiosa.</title>
        <authorList>
            <person name="Lin S.-Y."/>
            <person name="Hameed A."/>
            <person name="Hsu Y.-H."/>
            <person name="Young C.-C."/>
        </authorList>
    </citation>
    <scope>NUCLEOTIDE SEQUENCE [LARGE SCALE GENOMIC DNA]</scope>
    <source>
        <strain evidence="4 5">CC-YHH848</strain>
    </source>
</reference>
<evidence type="ECO:0000259" key="3">
    <source>
        <dbReference type="Pfam" id="PF07804"/>
    </source>
</evidence>
<proteinExistence type="predicted"/>
<keyword evidence="1" id="KW-0808">Transferase</keyword>
<evidence type="ECO:0000313" key="5">
    <source>
        <dbReference type="Proteomes" id="UP000307956"/>
    </source>
</evidence>
<protein>
    <submittedName>
        <fullName evidence="4">HipA domain-containing protein</fullName>
    </submittedName>
</protein>
<evidence type="ECO:0000256" key="2">
    <source>
        <dbReference type="ARBA" id="ARBA00022777"/>
    </source>
</evidence>
<dbReference type="EMBL" id="SSOD01000011">
    <property type="protein sequence ID" value="THF60340.1"/>
    <property type="molecule type" value="Genomic_DNA"/>
</dbReference>
<dbReference type="AlphaFoldDB" id="A0A4S4API1"/>
<dbReference type="OrthoDB" id="9805913at2"/>
<evidence type="ECO:0000256" key="1">
    <source>
        <dbReference type="ARBA" id="ARBA00022679"/>
    </source>
</evidence>
<accession>A0A4S4API1</accession>
<keyword evidence="2" id="KW-0418">Kinase</keyword>